<reference evidence="1" key="1">
    <citation type="journal article" date="2014" name="Front. Microbiol.">
        <title>High frequency of phylogenetically diverse reductive dehalogenase-homologous genes in deep subseafloor sedimentary metagenomes.</title>
        <authorList>
            <person name="Kawai M."/>
            <person name="Futagami T."/>
            <person name="Toyoda A."/>
            <person name="Takaki Y."/>
            <person name="Nishi S."/>
            <person name="Hori S."/>
            <person name="Arai W."/>
            <person name="Tsubouchi T."/>
            <person name="Morono Y."/>
            <person name="Uchiyama I."/>
            <person name="Ito T."/>
            <person name="Fujiyama A."/>
            <person name="Inagaki F."/>
            <person name="Takami H."/>
        </authorList>
    </citation>
    <scope>NUCLEOTIDE SEQUENCE</scope>
    <source>
        <strain evidence="1">Expedition CK06-06</strain>
    </source>
</reference>
<evidence type="ECO:0000313" key="1">
    <source>
        <dbReference type="EMBL" id="GAG05457.1"/>
    </source>
</evidence>
<protein>
    <submittedName>
        <fullName evidence="1">Uncharacterized protein</fullName>
    </submittedName>
</protein>
<comment type="caution">
    <text evidence="1">The sequence shown here is derived from an EMBL/GenBank/DDBJ whole genome shotgun (WGS) entry which is preliminary data.</text>
</comment>
<gene>
    <name evidence="1" type="ORF">S01H1_46134</name>
</gene>
<name>X0V239_9ZZZZ</name>
<feature type="non-terminal residue" evidence="1">
    <location>
        <position position="1"/>
    </location>
</feature>
<organism evidence="1">
    <name type="scientific">marine sediment metagenome</name>
    <dbReference type="NCBI Taxonomy" id="412755"/>
    <lineage>
        <taxon>unclassified sequences</taxon>
        <taxon>metagenomes</taxon>
        <taxon>ecological metagenomes</taxon>
    </lineage>
</organism>
<dbReference type="AlphaFoldDB" id="X0V239"/>
<accession>X0V239</accession>
<proteinExistence type="predicted"/>
<dbReference type="EMBL" id="BARS01029517">
    <property type="protein sequence ID" value="GAG05457.1"/>
    <property type="molecule type" value="Genomic_DNA"/>
</dbReference>
<sequence>TIQFTSSGYIEDDFFNEYSLQHLGAADGLASQRVGKAIEVVTKLTHVSPGRHISPLKLNYRMGKLVLKRKPNAGLRRVRKE</sequence>